<feature type="transmembrane region" description="Helical" evidence="1">
    <location>
        <begin position="152"/>
        <end position="174"/>
    </location>
</feature>
<dbReference type="Pfam" id="PF20151">
    <property type="entry name" value="DUF6533"/>
    <property type="match status" value="1"/>
</dbReference>
<evidence type="ECO:0000313" key="4">
    <source>
        <dbReference type="Proteomes" id="UP001383192"/>
    </source>
</evidence>
<comment type="caution">
    <text evidence="3">The sequence shown here is derived from an EMBL/GenBank/DDBJ whole genome shotgun (WGS) entry which is preliminary data.</text>
</comment>
<evidence type="ECO:0000313" key="3">
    <source>
        <dbReference type="EMBL" id="KAK7047752.1"/>
    </source>
</evidence>
<proteinExistence type="predicted"/>
<gene>
    <name evidence="3" type="ORF">VNI00_006080</name>
</gene>
<accession>A0AAW0D8Y5</accession>
<keyword evidence="1" id="KW-1133">Transmembrane helix</keyword>
<feature type="transmembrane region" description="Helical" evidence="1">
    <location>
        <begin position="12"/>
        <end position="33"/>
    </location>
</feature>
<reference evidence="3 4" key="1">
    <citation type="submission" date="2024-01" db="EMBL/GenBank/DDBJ databases">
        <title>A draft genome for a cacao thread blight-causing isolate of Paramarasmius palmivorus.</title>
        <authorList>
            <person name="Baruah I.K."/>
            <person name="Bukari Y."/>
            <person name="Amoako-Attah I."/>
            <person name="Meinhardt L.W."/>
            <person name="Bailey B.A."/>
            <person name="Cohen S.P."/>
        </authorList>
    </citation>
    <scope>NUCLEOTIDE SEQUENCE [LARGE SCALE GENOMIC DNA]</scope>
    <source>
        <strain evidence="3 4">GH-12</strain>
    </source>
</reference>
<feature type="transmembrane region" description="Helical" evidence="1">
    <location>
        <begin position="71"/>
        <end position="91"/>
    </location>
</feature>
<organism evidence="3 4">
    <name type="scientific">Paramarasmius palmivorus</name>
    <dbReference type="NCBI Taxonomy" id="297713"/>
    <lineage>
        <taxon>Eukaryota</taxon>
        <taxon>Fungi</taxon>
        <taxon>Dikarya</taxon>
        <taxon>Basidiomycota</taxon>
        <taxon>Agaricomycotina</taxon>
        <taxon>Agaricomycetes</taxon>
        <taxon>Agaricomycetidae</taxon>
        <taxon>Agaricales</taxon>
        <taxon>Marasmiineae</taxon>
        <taxon>Marasmiaceae</taxon>
        <taxon>Paramarasmius</taxon>
    </lineage>
</organism>
<evidence type="ECO:0000259" key="2">
    <source>
        <dbReference type="Pfam" id="PF20151"/>
    </source>
</evidence>
<sequence>MAIFLYDYILTFGMEVDLVWSVSPSLINILFLFQRYIPFLDSFFLVLYVGISSTTMSQKTCLAIMNTVRWMHIIGVTTSELLLTFRTWAVCQDRFRRLSWILIAFMVLCYIPIYLVVSDMFKFTLYSTFFSESVELSSRTCAPIHGSSSLSYLVFVLGSVYQAGLVVLLVVVGYPHYKLRMNRNVAVSSSSDILNIVFGQGILYYLALMFVSTAHVIVVLAAPATFSNLLMPLMRVLHVTLTSRTILDIRQEMRKQTEIYSS</sequence>
<dbReference type="InterPro" id="IPR045340">
    <property type="entry name" value="DUF6533"/>
</dbReference>
<keyword evidence="1" id="KW-0472">Membrane</keyword>
<evidence type="ECO:0000256" key="1">
    <source>
        <dbReference type="SAM" id="Phobius"/>
    </source>
</evidence>
<keyword evidence="4" id="KW-1185">Reference proteome</keyword>
<feature type="transmembrane region" description="Helical" evidence="1">
    <location>
        <begin position="45"/>
        <end position="65"/>
    </location>
</feature>
<feature type="transmembrane region" description="Helical" evidence="1">
    <location>
        <begin position="98"/>
        <end position="117"/>
    </location>
</feature>
<protein>
    <recommendedName>
        <fullName evidence="2">DUF6533 domain-containing protein</fullName>
    </recommendedName>
</protein>
<keyword evidence="1" id="KW-0812">Transmembrane</keyword>
<feature type="transmembrane region" description="Helical" evidence="1">
    <location>
        <begin position="202"/>
        <end position="223"/>
    </location>
</feature>
<name>A0AAW0D8Y5_9AGAR</name>
<dbReference type="Proteomes" id="UP001383192">
    <property type="component" value="Unassembled WGS sequence"/>
</dbReference>
<dbReference type="AlphaFoldDB" id="A0AAW0D8Y5"/>
<dbReference type="EMBL" id="JAYKXP010000018">
    <property type="protein sequence ID" value="KAK7047752.1"/>
    <property type="molecule type" value="Genomic_DNA"/>
</dbReference>
<feature type="domain" description="DUF6533" evidence="2">
    <location>
        <begin position="2"/>
        <end position="40"/>
    </location>
</feature>